<feature type="compositionally biased region" description="Polar residues" evidence="7">
    <location>
        <begin position="1783"/>
        <end position="1794"/>
    </location>
</feature>
<feature type="compositionally biased region" description="Low complexity" evidence="7">
    <location>
        <begin position="1619"/>
        <end position="1637"/>
    </location>
</feature>
<evidence type="ECO:0000256" key="4">
    <source>
        <dbReference type="ARBA" id="ARBA00022741"/>
    </source>
</evidence>
<feature type="region of interest" description="Disordered" evidence="7">
    <location>
        <begin position="1955"/>
        <end position="2070"/>
    </location>
</feature>
<dbReference type="PROSITE" id="PS50112">
    <property type="entry name" value="PAS"/>
    <property type="match status" value="1"/>
</dbReference>
<gene>
    <name evidence="10" type="ORF">Agub_g2010</name>
</gene>
<feature type="region of interest" description="Disordered" evidence="7">
    <location>
        <begin position="2790"/>
        <end position="2813"/>
    </location>
</feature>
<feature type="region of interest" description="Disordered" evidence="7">
    <location>
        <begin position="1536"/>
        <end position="1565"/>
    </location>
</feature>
<feature type="region of interest" description="Disordered" evidence="7">
    <location>
        <begin position="2382"/>
        <end position="2456"/>
    </location>
</feature>
<dbReference type="GO" id="GO:0005524">
    <property type="term" value="F:ATP binding"/>
    <property type="evidence" value="ECO:0007669"/>
    <property type="project" value="UniProtKB-KW"/>
</dbReference>
<feature type="transmembrane region" description="Helical" evidence="8">
    <location>
        <begin position="2358"/>
        <end position="2376"/>
    </location>
</feature>
<dbReference type="InterPro" id="IPR035965">
    <property type="entry name" value="PAS-like_dom_sf"/>
</dbReference>
<dbReference type="Pfam" id="PF25474">
    <property type="entry name" value="TPR_TmcB"/>
    <property type="match status" value="1"/>
</dbReference>
<dbReference type="Gene3D" id="3.30.450.20">
    <property type="entry name" value="PAS domain"/>
    <property type="match status" value="1"/>
</dbReference>
<keyword evidence="8" id="KW-0812">Transmembrane</keyword>
<evidence type="ECO:0000256" key="7">
    <source>
        <dbReference type="SAM" id="MobiDB-lite"/>
    </source>
</evidence>
<keyword evidence="4" id="KW-0547">Nucleotide-binding</keyword>
<keyword evidence="6" id="KW-0067">ATP-binding</keyword>
<keyword evidence="3" id="KW-0808">Transferase</keyword>
<evidence type="ECO:0000256" key="1">
    <source>
        <dbReference type="ARBA" id="ARBA00022543"/>
    </source>
</evidence>
<organism evidence="10 11">
    <name type="scientific">Astrephomene gubernaculifera</name>
    <dbReference type="NCBI Taxonomy" id="47775"/>
    <lineage>
        <taxon>Eukaryota</taxon>
        <taxon>Viridiplantae</taxon>
        <taxon>Chlorophyta</taxon>
        <taxon>core chlorophytes</taxon>
        <taxon>Chlorophyceae</taxon>
        <taxon>CS clade</taxon>
        <taxon>Chlamydomonadales</taxon>
        <taxon>Astrephomenaceae</taxon>
        <taxon>Astrephomene</taxon>
    </lineage>
</organism>
<keyword evidence="11" id="KW-1185">Reference proteome</keyword>
<feature type="transmembrane region" description="Helical" evidence="8">
    <location>
        <begin position="214"/>
        <end position="235"/>
    </location>
</feature>
<reference evidence="10 11" key="1">
    <citation type="journal article" date="2021" name="Sci. Rep.">
        <title>Genome sequencing of the multicellular alga Astrephomene provides insights into convergent evolution of germ-soma differentiation.</title>
        <authorList>
            <person name="Yamashita S."/>
            <person name="Yamamoto K."/>
            <person name="Matsuzaki R."/>
            <person name="Suzuki S."/>
            <person name="Yamaguchi H."/>
            <person name="Hirooka S."/>
            <person name="Minakuchi Y."/>
            <person name="Miyagishima S."/>
            <person name="Kawachi M."/>
            <person name="Toyoda A."/>
            <person name="Nozaki H."/>
        </authorList>
    </citation>
    <scope>NUCLEOTIDE SEQUENCE [LARGE SCALE GENOMIC DNA]</scope>
    <source>
        <strain evidence="10 11">NIES-4017</strain>
    </source>
</reference>
<feature type="compositionally biased region" description="Acidic residues" evidence="7">
    <location>
        <begin position="1984"/>
        <end position="2001"/>
    </location>
</feature>
<keyword evidence="8" id="KW-0472">Membrane</keyword>
<dbReference type="PANTHER" id="PTHR31600">
    <property type="entry name" value="TINY MACROCYSTS PROTEIN B-RELATED"/>
    <property type="match status" value="1"/>
</dbReference>
<feature type="compositionally biased region" description="Low complexity" evidence="7">
    <location>
        <begin position="1396"/>
        <end position="1412"/>
    </location>
</feature>
<feature type="region of interest" description="Disordered" evidence="7">
    <location>
        <begin position="1693"/>
        <end position="1753"/>
    </location>
</feature>
<feature type="transmembrane region" description="Helical" evidence="8">
    <location>
        <begin position="122"/>
        <end position="146"/>
    </location>
</feature>
<feature type="region of interest" description="Disordered" evidence="7">
    <location>
        <begin position="1252"/>
        <end position="1315"/>
    </location>
</feature>
<feature type="compositionally biased region" description="Gly residues" evidence="7">
    <location>
        <begin position="1586"/>
        <end position="1596"/>
    </location>
</feature>
<dbReference type="SUPFAM" id="SSF55785">
    <property type="entry name" value="PYP-like sensor domain (PAS domain)"/>
    <property type="match status" value="1"/>
</dbReference>
<keyword evidence="5" id="KW-0418">Kinase</keyword>
<evidence type="ECO:0000259" key="9">
    <source>
        <dbReference type="PROSITE" id="PS50112"/>
    </source>
</evidence>
<feature type="transmembrane region" description="Helical" evidence="8">
    <location>
        <begin position="311"/>
        <end position="329"/>
    </location>
</feature>
<dbReference type="CDD" id="cd00130">
    <property type="entry name" value="PAS"/>
    <property type="match status" value="1"/>
</dbReference>
<keyword evidence="8" id="KW-1133">Transmembrane helix</keyword>
<dbReference type="GO" id="GO:0016301">
    <property type="term" value="F:kinase activity"/>
    <property type="evidence" value="ECO:0007669"/>
    <property type="project" value="UniProtKB-KW"/>
</dbReference>
<evidence type="ECO:0000256" key="8">
    <source>
        <dbReference type="SAM" id="Phobius"/>
    </source>
</evidence>
<comment type="caution">
    <text evidence="10">The sequence shown here is derived from an EMBL/GenBank/DDBJ whole genome shotgun (WGS) entry which is preliminary data.</text>
</comment>
<dbReference type="FunFam" id="3.30.450.20:FF:000060">
    <property type="entry name" value="Sensor protein FixL"/>
    <property type="match status" value="1"/>
</dbReference>
<sequence length="2813" mass="302576">MAMFSSAASTSSRGSASEEGNTGPSRLKNVGSPDGEEERNDFEETHKIQAGVFSVLYILSKEKMNENLKFTIIKLMFDFTQLFALVVNPAHGWAVDSSSVYWQVLTFSRWDYIVSRFLGYKAYVAILYTITGMLFMALALCGWIAYSYKNRSFAYLWPTHVLRIYATIHFGLFDIATLTLIQVSYDCQFLGSGRTARGHMATFPEKICYHTPHIIPFIVGLITQVVFVVAAVIFFTGEFEVNPISRRFTCCAHSHVEVRAFLLKVVMTMVYVLLGWLQVQTALQAFLCLALTWIFFKNMPYMFGIINHIRVGSYLAVSWAAILAVAILFKPGGGATAVQRYEQRITDVMLYGLGPIGLLGFLSSYLRLTTWSRFVLKRFKEAQPGSKVKDIYRFSDPIEVEIISRVARHWIDDEVLDMESVKEAEAIIKAGLVLFPTRAFMIMLYSNFLWDVLDNPQAGYSQLQAAKKANPNYMERFAIYRREQEHLARTAQTKGNGESTLDLVSYVEFQRNYRLAMRAHREALVATRNFWQYLLQQHITFTHLSKSLNAIETAIIKADKVYRTVLERYPYSAKMIKGYARFLEGVKNDPWRASKFYTEAEKLEAEREEEAAALELEGLDGDNDSRLLNKVDERVNAVIIINSRGQIQMANKLAYSMFGYNKGELEGKNVAMLMPLPFSQRHNGYIKRHITTGRETVMNRVTDLVALHKDRFVFPFRLAVSKVSGAGDDSLFMGVIMGVEPPSDTANVYILSGGAVAAVDQAFVDWFGYTVEDYLGHPVHTLAVDPSPFKRLVEEVTRHDQPDEDAVCPVFLGAKHALIKHKYTDPVDVSLRLKASGLGTETIYRVEMRRNQPPVELVLTNRKGRICFITSPLARILGHTPRSLRKVDIGDLLPQPFGALHAAWIREAAETKPSPHSCRASITMVLGPTPKTQQPVRLAIKSTDESGEQQHVVKVTPSTLVEGLDERRLRITIDTTGTITQVGSSPTWLFGFKPAALRGRSLADCIDVLHQNARAASTAAVAAGSGAAAADAAAAAELRKVVTLLLGRALERPGTSWRVGVMPPLENIRSLGSIATALLAKQTRPAVMELDVKVDLEDLAAGRDVMINISLWRADLVCGVLEVDKEGLVLTSQEHPFFPSGLLFGISSAGLLRQGLGRYLQLGSRSVESLFASESKTLSGKKGALKSSGMSARKVGPLRTINGFHADGEPLPLTVQLVRKEGTSSRSYVVMHFKEPTRGSRDFLMHLQRGPVEPRQQNEASSDGAAVAGGVSGSGAAMGPETPAVAKVRRQRSALDAVPSRSASPPVLTRAASMAPLRKPTLTELPLLAPLPALPPPVPPLTLPPPPPQAVLATPPPVPPAPPPAAPPPDITQMKGAVGSGSGGSGSSTDTPNVSTPPNTDVVPATTTAPPTTAEPPPPPPPLLPAPPLPVPPPPPRVVRTPAMDQPRVVGRIIPLQAAAALAAGGAAGGGASRWSIAPQQPYITDAQNAAEEAAMMNISLQDYLTGSNGGGKNAEDLAALCDKAASAGDFGDATGGAAAGSLRARPVVRRTPPSMRSIAQGNSSFDRRLRERLAAAAAAAAAANGGDGSGVGSGDGTASSDTMTPVTTINAPATPRETASTAAGTPATGPRPGSSTQRRPYSDAVVQQLASQVPAAAAGLSALSAAVVRATTPPMGAANAAVMSASRRMVSSPTAAQLAPSSPQGPPPLPANFSLPNSTTGMLDAEPPIVLTKSMSGRSHGNGGAVSPLLPPTRNVSIAHELKSSLSRDSLGSNDRGEASAYGSNSRRFSSTKQVSFAPSQLMIDPLGHVERLPSRGQLGPLTNLRDGDGGSDGGDGLSRGQSTVDSEGDGVLYYGDGQRVLLTPLTATSTSPALLLNQPYGSGGAYGNDGNGSDEASRAPGKSRSNIKLDRIREWVMTEGERYFRLEDVRDIGDTVYPFGPDLLMREDSSHQLVLDGEGGDPDGDEGDEEGAAPTSRWADVDGADPDFLDMHELEDEEGGGMGGGGGMYGSGMMLEAASRGGGAEAGRGGGQPSDSDEHGGDGSGGGDGDTGSENSEDKESKAVAASAGQQAGAAGAASVASSSAQADFRRGKRCRKLLKMLSTPAVQRATLAFRWQALLAIAVQLLANLACFVLLTLLLTRQARGLTELNDVGQALVSFHDTMLSLQVMDNIYSNRSTANVGLYDRKNITRLARELKTALDTSWTNHNNVYLGANGLQQLPSAYNLSALWNEWRHTELLFYGPAATDQRATTLWRLGNAFLRQGYELHHRHGDLVGELGSLAASDPYKYIHSNGLFELFRGYQLTLNALVYKAVDTSNTINQLQLVLLVIEGCCICALVVAYMAWLLRKVDNQRYGMYGVFLIVPVGLVRGLASKTVAVEEENSDGEEEHHEDQVGEDVAGGLPTAPPTPAGHGDGGGGGGGGDRAGGGGGIRINMDGGGGAPHVRRSHGGHSSRLRGLYDRIAFWRLSAVRHGKRSMLRNSKESLWLLAPFVVWGLVVVVMHSLGYVTMEQASAPVAMTNVVNTVLTRVHRVVYFAQELAVAVGGEAQQAIYPVLQQEVADLKTEWDVMLYGANATQAAEAHFSLARRGVAFEKGAATDTLFTPGVSCWMPDIADCYPADHPYAAVVYRGLNAMMQRFFVESDLLLRDAPSAWTLNSSRLDYLYHEGTGNMHWAMAALTEEHLARVVALYMRVEVFHVVVFVLSWLLAALFLFGMLRPFMGHTQRETERIAEMLSQLPADVDVEGLLNKALISIKGEAVASNRGEQRAGRNRVAPLLAPFDAEQDTRVAPRTESRMRAARLGEGGGGLK</sequence>
<feature type="transmembrane region" description="Helical" evidence="8">
    <location>
        <begin position="349"/>
        <end position="368"/>
    </location>
</feature>
<accession>A0AAD3DK27</accession>
<feature type="region of interest" description="Disordered" evidence="7">
    <location>
        <begin position="1813"/>
        <end position="1852"/>
    </location>
</feature>
<feature type="transmembrane region" description="Helical" evidence="8">
    <location>
        <begin position="2328"/>
        <end position="2346"/>
    </location>
</feature>
<feature type="compositionally biased region" description="Pro residues" evidence="7">
    <location>
        <begin position="1413"/>
        <end position="1436"/>
    </location>
</feature>
<dbReference type="PANTHER" id="PTHR31600:SF2">
    <property type="entry name" value="GAMETE ENRICHED GENE 10 PROTEIN-RELATED"/>
    <property type="match status" value="1"/>
</dbReference>
<dbReference type="InterPro" id="IPR057352">
    <property type="entry name" value="TPR_TmcB/C"/>
</dbReference>
<feature type="domain" description="PAS" evidence="9">
    <location>
        <begin position="623"/>
        <end position="675"/>
    </location>
</feature>
<feature type="compositionally biased region" description="Gly residues" evidence="7">
    <location>
        <begin position="2002"/>
        <end position="2012"/>
    </location>
</feature>
<dbReference type="SMART" id="SM00091">
    <property type="entry name" value="PAS"/>
    <property type="match status" value="3"/>
</dbReference>
<keyword evidence="1" id="KW-0675">Receptor</keyword>
<feature type="compositionally biased region" description="Pro residues" evidence="7">
    <location>
        <begin position="1340"/>
        <end position="1370"/>
    </location>
</feature>
<feature type="transmembrane region" description="Helical" evidence="8">
    <location>
        <begin position="2118"/>
        <end position="2142"/>
    </location>
</feature>
<feature type="compositionally biased region" description="Low complexity" evidence="7">
    <location>
        <begin position="1"/>
        <end position="17"/>
    </location>
</feature>
<evidence type="ECO:0000256" key="6">
    <source>
        <dbReference type="ARBA" id="ARBA00022840"/>
    </source>
</evidence>
<dbReference type="Proteomes" id="UP001054857">
    <property type="component" value="Unassembled WGS sequence"/>
</dbReference>
<feature type="region of interest" description="Disordered" evidence="7">
    <location>
        <begin position="1340"/>
        <end position="1436"/>
    </location>
</feature>
<keyword evidence="2" id="KW-0716">Sensory transduction</keyword>
<proteinExistence type="predicted"/>
<feature type="transmembrane region" description="Helical" evidence="8">
    <location>
        <begin position="2489"/>
        <end position="2511"/>
    </location>
</feature>
<feature type="compositionally biased region" description="Acidic residues" evidence="7">
    <location>
        <begin position="1960"/>
        <end position="1973"/>
    </location>
</feature>
<dbReference type="InterPro" id="IPR000014">
    <property type="entry name" value="PAS"/>
</dbReference>
<evidence type="ECO:0000313" key="11">
    <source>
        <dbReference type="Proteomes" id="UP001054857"/>
    </source>
</evidence>
<feature type="region of interest" description="Disordered" evidence="7">
    <location>
        <begin position="1582"/>
        <end position="1645"/>
    </location>
</feature>
<feature type="compositionally biased region" description="Gly residues" evidence="7">
    <location>
        <begin position="2022"/>
        <end position="2034"/>
    </location>
</feature>
<feature type="region of interest" description="Disordered" evidence="7">
    <location>
        <begin position="1"/>
        <end position="42"/>
    </location>
</feature>
<feature type="compositionally biased region" description="Gly residues" evidence="7">
    <location>
        <begin position="2416"/>
        <end position="2445"/>
    </location>
</feature>
<evidence type="ECO:0000256" key="5">
    <source>
        <dbReference type="ARBA" id="ARBA00022777"/>
    </source>
</evidence>
<dbReference type="EMBL" id="BMAR01000001">
    <property type="protein sequence ID" value="GFR41326.1"/>
    <property type="molecule type" value="Genomic_DNA"/>
</dbReference>
<feature type="region of interest" description="Disordered" evidence="7">
    <location>
        <begin position="1768"/>
        <end position="1794"/>
    </location>
</feature>
<dbReference type="NCBIfam" id="TIGR00229">
    <property type="entry name" value="sensory_box"/>
    <property type="match status" value="1"/>
</dbReference>
<feature type="compositionally biased region" description="Basic and acidic residues" evidence="7">
    <location>
        <begin position="2790"/>
        <end position="2800"/>
    </location>
</feature>
<feature type="compositionally biased region" description="Low complexity" evidence="7">
    <location>
        <begin position="1260"/>
        <end position="1279"/>
    </location>
</feature>
<evidence type="ECO:0000256" key="3">
    <source>
        <dbReference type="ARBA" id="ARBA00022679"/>
    </source>
</evidence>
<keyword evidence="1" id="KW-0157">Chromophore</keyword>
<dbReference type="InterPro" id="IPR052994">
    <property type="entry name" value="Tiny_macrocysts_regulators"/>
</dbReference>
<protein>
    <recommendedName>
        <fullName evidence="9">PAS domain-containing protein</fullName>
    </recommendedName>
</protein>
<evidence type="ECO:0000256" key="2">
    <source>
        <dbReference type="ARBA" id="ARBA00022606"/>
    </source>
</evidence>
<feature type="transmembrane region" description="Helical" evidence="8">
    <location>
        <begin position="2699"/>
        <end position="2720"/>
    </location>
</feature>
<evidence type="ECO:0000313" key="10">
    <source>
        <dbReference type="EMBL" id="GFR41326.1"/>
    </source>
</evidence>
<name>A0AAD3DK27_9CHLO</name>
<keyword evidence="1" id="KW-0600">Photoreceptor protein</keyword>
<feature type="compositionally biased region" description="Basic residues" evidence="7">
    <location>
        <begin position="2447"/>
        <end position="2456"/>
    </location>
</feature>
<feature type="transmembrane region" description="Helical" evidence="8">
    <location>
        <begin position="282"/>
        <end position="299"/>
    </location>
</feature>
<dbReference type="Pfam" id="PF13426">
    <property type="entry name" value="PAS_9"/>
    <property type="match status" value="1"/>
</dbReference>
<dbReference type="GO" id="GO:0009881">
    <property type="term" value="F:photoreceptor activity"/>
    <property type="evidence" value="ECO:0007669"/>
    <property type="project" value="UniProtKB-KW"/>
</dbReference>
<feature type="compositionally biased region" description="Polar residues" evidence="7">
    <location>
        <begin position="1603"/>
        <end position="1612"/>
    </location>
</feature>